<dbReference type="InterPro" id="IPR002182">
    <property type="entry name" value="NB-ARC"/>
</dbReference>
<dbReference type="Gene3D" id="3.80.10.10">
    <property type="entry name" value="Ribonuclease Inhibitor"/>
    <property type="match status" value="1"/>
</dbReference>
<sequence length="493" mass="56361">MAEIGYGIAVKVLELLGSRTFQEIRLSVWLGKLKDVLKDAKNVLDEFQYIVLQKEVLKRNGSTSKKVSNFISSSNPLAVSFEMAHKIKGIRKRVDEIVAEKDKFNLAQGLEDRKLNMQERREMTHSVHPRNVIGRDDAKKQILDLLMLEDAGRNVNVISIVGIGGLGKTTLAKFVYNDEQVVGHFQLRMWVCVSEDFDVIWVIKEILKSALGKIDETLSLDWLQIRLRELIKDKKFLLVLDDVWNGDRKKWIELENLLVGDSKGSKILVTTRNSFVATIMGTTTTYNLKGLPEEDCMSLFVKLAFKDYVFNNIRLIQFWLAHGILQSPKDENVELEDVGDLYIKELLSRSFFQDVDQEDIWLYTFKMHDLVHDLALSIAKGECSVVTKKSTLATEVCHLSFLENGQEVTTQLEKLSKVQTIIFQIEQPASLLEACIARFKYLRVLDLSNSSFDVLPSSIGSLKHLRYLDLSDNHQATFRFRLQAAQFANFTAY</sequence>
<feature type="domain" description="NB-ARC" evidence="2">
    <location>
        <begin position="137"/>
        <end position="306"/>
    </location>
</feature>
<dbReference type="Proteomes" id="UP000594261">
    <property type="component" value="Chromosome 7"/>
</dbReference>
<dbReference type="PANTHER" id="PTHR36766">
    <property type="entry name" value="PLANT BROAD-SPECTRUM MILDEW RESISTANCE PROTEIN RPW8"/>
    <property type="match status" value="1"/>
</dbReference>
<dbReference type="SUPFAM" id="SSF52058">
    <property type="entry name" value="L domain-like"/>
    <property type="match status" value="1"/>
</dbReference>
<dbReference type="AlphaFoldDB" id="A0A7N2M2G8"/>
<keyword evidence="1" id="KW-0611">Plant defense</keyword>
<reference evidence="3" key="2">
    <citation type="submission" date="2021-01" db="UniProtKB">
        <authorList>
            <consortium name="EnsemblPlants"/>
        </authorList>
    </citation>
    <scope>IDENTIFICATION</scope>
</reference>
<dbReference type="GO" id="GO:0006952">
    <property type="term" value="P:defense response"/>
    <property type="evidence" value="ECO:0007669"/>
    <property type="project" value="UniProtKB-KW"/>
</dbReference>
<name>A0A7N2M2G8_QUELO</name>
<organism evidence="3 4">
    <name type="scientific">Quercus lobata</name>
    <name type="common">Valley oak</name>
    <dbReference type="NCBI Taxonomy" id="97700"/>
    <lineage>
        <taxon>Eukaryota</taxon>
        <taxon>Viridiplantae</taxon>
        <taxon>Streptophyta</taxon>
        <taxon>Embryophyta</taxon>
        <taxon>Tracheophyta</taxon>
        <taxon>Spermatophyta</taxon>
        <taxon>Magnoliopsida</taxon>
        <taxon>eudicotyledons</taxon>
        <taxon>Gunneridae</taxon>
        <taxon>Pentapetalae</taxon>
        <taxon>rosids</taxon>
        <taxon>fabids</taxon>
        <taxon>Fagales</taxon>
        <taxon>Fagaceae</taxon>
        <taxon>Quercus</taxon>
    </lineage>
</organism>
<proteinExistence type="predicted"/>
<reference evidence="3 4" key="1">
    <citation type="journal article" date="2016" name="G3 (Bethesda)">
        <title>First Draft Assembly and Annotation of the Genome of a California Endemic Oak Quercus lobata Nee (Fagaceae).</title>
        <authorList>
            <person name="Sork V.L."/>
            <person name="Fitz-Gibbon S.T."/>
            <person name="Puiu D."/>
            <person name="Crepeau M."/>
            <person name="Gugger P.F."/>
            <person name="Sherman R."/>
            <person name="Stevens K."/>
            <person name="Langley C.H."/>
            <person name="Pellegrini M."/>
            <person name="Salzberg S.L."/>
        </authorList>
    </citation>
    <scope>NUCLEOTIDE SEQUENCE [LARGE SCALE GENOMIC DNA]</scope>
    <source>
        <strain evidence="3 4">cv. SW786</strain>
    </source>
</reference>
<evidence type="ECO:0000313" key="3">
    <source>
        <dbReference type="EnsemblPlants" id="QL07p001365:mrna"/>
    </source>
</evidence>
<dbReference type="PANTHER" id="PTHR36766:SF61">
    <property type="entry name" value="NB-ARC DOMAIN DISEASE RESISTANCE PROTEIN"/>
    <property type="match status" value="1"/>
</dbReference>
<dbReference type="GO" id="GO:0043531">
    <property type="term" value="F:ADP binding"/>
    <property type="evidence" value="ECO:0007669"/>
    <property type="project" value="InterPro"/>
</dbReference>
<dbReference type="FunFam" id="3.40.50.300:FF:001091">
    <property type="entry name" value="Probable disease resistance protein At1g61300"/>
    <property type="match status" value="1"/>
</dbReference>
<dbReference type="InterPro" id="IPR032675">
    <property type="entry name" value="LRR_dom_sf"/>
</dbReference>
<dbReference type="InParanoid" id="A0A7N2M2G8"/>
<dbReference type="InterPro" id="IPR027417">
    <property type="entry name" value="P-loop_NTPase"/>
</dbReference>
<dbReference type="SUPFAM" id="SSF52540">
    <property type="entry name" value="P-loop containing nucleoside triphosphate hydrolases"/>
    <property type="match status" value="1"/>
</dbReference>
<dbReference type="Gene3D" id="1.20.5.4130">
    <property type="match status" value="1"/>
</dbReference>
<protein>
    <recommendedName>
        <fullName evidence="2">NB-ARC domain-containing protein</fullName>
    </recommendedName>
</protein>
<evidence type="ECO:0000256" key="1">
    <source>
        <dbReference type="ARBA" id="ARBA00022821"/>
    </source>
</evidence>
<dbReference type="Pfam" id="PF00931">
    <property type="entry name" value="NB-ARC"/>
    <property type="match status" value="1"/>
</dbReference>
<dbReference type="EMBL" id="LRBV02000007">
    <property type="status" value="NOT_ANNOTATED_CDS"/>
    <property type="molecule type" value="Genomic_DNA"/>
</dbReference>
<evidence type="ECO:0000259" key="2">
    <source>
        <dbReference type="Pfam" id="PF00931"/>
    </source>
</evidence>
<dbReference type="Gramene" id="QL07p001365:mrna">
    <property type="protein sequence ID" value="QL07p001365:mrna"/>
    <property type="gene ID" value="QL07p001365"/>
</dbReference>
<accession>A0A7N2M2G8</accession>
<evidence type="ECO:0000313" key="4">
    <source>
        <dbReference type="Proteomes" id="UP000594261"/>
    </source>
</evidence>
<dbReference type="InterPro" id="IPR001611">
    <property type="entry name" value="Leu-rich_rpt"/>
</dbReference>
<dbReference type="PRINTS" id="PR00364">
    <property type="entry name" value="DISEASERSIST"/>
</dbReference>
<dbReference type="Gene3D" id="3.40.50.300">
    <property type="entry name" value="P-loop containing nucleotide triphosphate hydrolases"/>
    <property type="match status" value="1"/>
</dbReference>
<keyword evidence="4" id="KW-1185">Reference proteome</keyword>
<dbReference type="EnsemblPlants" id="QL07p001365:mrna">
    <property type="protein sequence ID" value="QL07p001365:mrna"/>
    <property type="gene ID" value="QL07p001365"/>
</dbReference>
<dbReference type="Pfam" id="PF00560">
    <property type="entry name" value="LRR_1"/>
    <property type="match status" value="1"/>
</dbReference>